<dbReference type="PROSITE" id="PS50082">
    <property type="entry name" value="WD_REPEATS_2"/>
    <property type="match status" value="1"/>
</dbReference>
<dbReference type="Proteomes" id="UP000007266">
    <property type="component" value="Linkage group 2"/>
</dbReference>
<feature type="domain" description="NB-ARC" evidence="5">
    <location>
        <begin position="129"/>
        <end position="281"/>
    </location>
</feature>
<dbReference type="InterPro" id="IPR036388">
    <property type="entry name" value="WH-like_DNA-bd_sf"/>
</dbReference>
<dbReference type="GO" id="GO:0006915">
    <property type="term" value="P:apoptotic process"/>
    <property type="evidence" value="ECO:0007669"/>
    <property type="project" value="UniProtKB-KW"/>
</dbReference>
<evidence type="ECO:0000259" key="7">
    <source>
        <dbReference type="Pfam" id="PF21296"/>
    </source>
</evidence>
<dbReference type="InterPro" id="IPR048975">
    <property type="entry name" value="WHD_APAF1"/>
</dbReference>
<evidence type="ECO:0000259" key="5">
    <source>
        <dbReference type="Pfam" id="PF00931"/>
    </source>
</evidence>
<organism evidence="8 9">
    <name type="scientific">Tribolium castaneum</name>
    <name type="common">Red flour beetle</name>
    <dbReference type="NCBI Taxonomy" id="7070"/>
    <lineage>
        <taxon>Eukaryota</taxon>
        <taxon>Metazoa</taxon>
        <taxon>Ecdysozoa</taxon>
        <taxon>Arthropoda</taxon>
        <taxon>Hexapoda</taxon>
        <taxon>Insecta</taxon>
        <taxon>Pterygota</taxon>
        <taxon>Neoptera</taxon>
        <taxon>Endopterygota</taxon>
        <taxon>Coleoptera</taxon>
        <taxon>Polyphaga</taxon>
        <taxon>Cucujiformia</taxon>
        <taxon>Tenebrionidae</taxon>
        <taxon>Tenebrionidae incertae sedis</taxon>
        <taxon>Tribolium</taxon>
    </lineage>
</organism>
<evidence type="ECO:0000256" key="2">
    <source>
        <dbReference type="ARBA" id="ARBA00022703"/>
    </source>
</evidence>
<dbReference type="Gene3D" id="1.10.10.10">
    <property type="entry name" value="Winged helix-like DNA-binding domain superfamily/Winged helix DNA-binding domain"/>
    <property type="match status" value="1"/>
</dbReference>
<dbReference type="HOGENOM" id="CLU_002431_0_0_1"/>
<keyword evidence="1 4" id="KW-0853">WD repeat</keyword>
<evidence type="ECO:0000313" key="8">
    <source>
        <dbReference type="EMBL" id="EEZ98372.1"/>
    </source>
</evidence>
<dbReference type="InterPro" id="IPR036322">
    <property type="entry name" value="WD40_repeat_dom_sf"/>
</dbReference>
<accession>D6W8K8</accession>
<dbReference type="Pfam" id="PF17908">
    <property type="entry name" value="APAF1_C"/>
    <property type="match status" value="1"/>
</dbReference>
<protein>
    <submittedName>
        <fullName evidence="8">Uncharacterized protein</fullName>
    </submittedName>
</protein>
<dbReference type="GO" id="GO:0005829">
    <property type="term" value="C:cytosol"/>
    <property type="evidence" value="ECO:0007669"/>
    <property type="project" value="UniProtKB-ARBA"/>
</dbReference>
<keyword evidence="2" id="KW-0053">Apoptosis</keyword>
<dbReference type="Pfam" id="PF00931">
    <property type="entry name" value="NB-ARC"/>
    <property type="match status" value="1"/>
</dbReference>
<dbReference type="PANTHER" id="PTHR22845">
    <property type="entry name" value="APOPTOTIC PROTEASE-ACTIVATING FACTOR 1"/>
    <property type="match status" value="1"/>
</dbReference>
<dbReference type="PROSITE" id="PS50294">
    <property type="entry name" value="WD_REPEATS_REGION"/>
    <property type="match status" value="1"/>
</dbReference>
<dbReference type="EMBL" id="KQ971312">
    <property type="protein sequence ID" value="EEZ98372.1"/>
    <property type="molecule type" value="Genomic_DNA"/>
</dbReference>
<gene>
    <name evidence="8" type="primary">AUGUSTUS-3.0.2_00831</name>
    <name evidence="8" type="ORF">TcasGA2_TC000831</name>
</gene>
<dbReference type="InterPro" id="IPR027417">
    <property type="entry name" value="P-loop_NTPase"/>
</dbReference>
<reference evidence="8 9" key="2">
    <citation type="journal article" date="2010" name="Nucleic Acids Res.">
        <title>BeetleBase in 2010: revisions to provide comprehensive genomic information for Tribolium castaneum.</title>
        <authorList>
            <person name="Kim H.S."/>
            <person name="Murphy T."/>
            <person name="Xia J."/>
            <person name="Caragea D."/>
            <person name="Park Y."/>
            <person name="Beeman R.W."/>
            <person name="Lorenzen M.D."/>
            <person name="Butcher S."/>
            <person name="Manak J.R."/>
            <person name="Brown S.J."/>
        </authorList>
    </citation>
    <scope>GENOME REANNOTATION</scope>
    <source>
        <strain evidence="8 9">Georgia GA2</strain>
    </source>
</reference>
<evidence type="ECO:0000256" key="4">
    <source>
        <dbReference type="PROSITE-ProRule" id="PRU00221"/>
    </source>
</evidence>
<dbReference type="InterPro" id="IPR001680">
    <property type="entry name" value="WD40_rpt"/>
</dbReference>
<dbReference type="PANTHER" id="PTHR22845:SF5">
    <property type="entry name" value="APOPTOTIC PROTEASE-ACTIVATING FACTOR 1"/>
    <property type="match status" value="1"/>
</dbReference>
<dbReference type="FunFam" id="1.10.8.430:FF:000003">
    <property type="entry name" value="Probable disease resistance protein At5g66910"/>
    <property type="match status" value="1"/>
</dbReference>
<dbReference type="InterPro" id="IPR041452">
    <property type="entry name" value="APAF1_C"/>
</dbReference>
<proteinExistence type="predicted"/>
<dbReference type="SUPFAM" id="SSF52540">
    <property type="entry name" value="P-loop containing nucleoside triphosphate hydrolases"/>
    <property type="match status" value="1"/>
</dbReference>
<dbReference type="STRING" id="7070.D6W8K8"/>
<evidence type="ECO:0000256" key="1">
    <source>
        <dbReference type="ARBA" id="ARBA00022574"/>
    </source>
</evidence>
<name>D6W8K8_TRICA</name>
<dbReference type="OrthoDB" id="1357022at2759"/>
<keyword evidence="3" id="KW-0677">Repeat</keyword>
<dbReference type="InterPro" id="IPR011029">
    <property type="entry name" value="DEATH-like_dom_sf"/>
</dbReference>
<dbReference type="GO" id="GO:0043531">
    <property type="term" value="F:ADP binding"/>
    <property type="evidence" value="ECO:0007669"/>
    <property type="project" value="InterPro"/>
</dbReference>
<dbReference type="Gene3D" id="1.25.40.370">
    <property type="match status" value="1"/>
</dbReference>
<dbReference type="eggNOG" id="KOG4658">
    <property type="taxonomic scope" value="Eukaryota"/>
</dbReference>
<dbReference type="SMART" id="SM00320">
    <property type="entry name" value="WD40"/>
    <property type="match status" value="6"/>
</dbReference>
<dbReference type="InterPro" id="IPR042197">
    <property type="entry name" value="Apaf_helical"/>
</dbReference>
<dbReference type="Gene3D" id="1.10.8.430">
    <property type="entry name" value="Helical domain of apoptotic protease-activating factors"/>
    <property type="match status" value="1"/>
</dbReference>
<dbReference type="Gene3D" id="1.10.533.10">
    <property type="entry name" value="Death Domain, Fas"/>
    <property type="match status" value="1"/>
</dbReference>
<dbReference type="Pfam" id="PF00400">
    <property type="entry name" value="WD40"/>
    <property type="match status" value="1"/>
</dbReference>
<feature type="domain" description="APAF-1 helical" evidence="6">
    <location>
        <begin position="444"/>
        <end position="572"/>
    </location>
</feature>
<dbReference type="Gene3D" id="3.40.50.300">
    <property type="entry name" value="P-loop containing nucleotide triphosphate hydrolases"/>
    <property type="match status" value="1"/>
</dbReference>
<dbReference type="InterPro" id="IPR002182">
    <property type="entry name" value="NB-ARC"/>
</dbReference>
<dbReference type="Pfam" id="PF21296">
    <property type="entry name" value="WHD_APAF1"/>
    <property type="match status" value="1"/>
</dbReference>
<evidence type="ECO:0000259" key="6">
    <source>
        <dbReference type="Pfam" id="PF17908"/>
    </source>
</evidence>
<sequence length="1279" mass="146712">MAIFTNVVQEFREEIEANLTLDDVIDTLIAQKIIDEKLYIEIWGNQHNRVKYLLDIIVKDGKRCSTFIQILGTVARMKHISESISSSIEKIRKVIVIGGFPEFSLNYVVRNSVANTIKDRALGLDPKLGGILVVYGLPGFGKSCLVNQVLQTKRFLEVSGNAMFWINLGEYSDTTAIINPLWNLYLTAVKLTDYVALSHRPDDIIILQNELKRLFLHENLANSYIILDDVKSPDVLNAFKLSCKTIVTTQDKNVANNSEAFFIKVTTGFTKKESIELLRKSLETDNLANRENLANRIHELCDGCPMLLNIIGSILKDSREEALSTDIIWKSLIDEIITNDYLQHPTTMKVIHMIQRFVTCLDPEVQRCFHSLAVFPKHVNIRPEILMKLWDKTYYEVRQIMVELENKSLIVSFYNKDLKSYIYSIHSLVRTYLVEKAKIDIKYYHEKLILQCDEIIDKSPPDDPIANYIFGYYGYHAKNAQLYHKFEKYFDLRFIENKIKRVGSADLLTDFEIYRDFITKKEPHLERKLKDYIKFVHSYSAHLHISPETNIVQFAFFNDNNYVYEDAKHIASNNPDQLYFKLEPYSGGHKNFPVLKTKSVATATCFVDSKEVLVGTASGSIEVKSFRQYQHKVHRFEGHSDQVFSLQISPDSKSFLSISVDHTAKLWRFVEELDPQSPKLKQTNWKNLHSPDENAIPHKTFKIQDGDYITSAAFPYDTCDEIITASNKGKIMRWNVRTASIVRESSALGLPISRICYVHDSEQVIFAYDGKVYCYARGNLVYNGQFGVLDDITDLVLIPIVSEYREVAVISGRKLEIWEYVKKVKRFSFEAQSNITATVINDEYLVLGTAEYIYLYDYRCQKIDQYTNDHGEPTSLYILRESIAFICLDKENVQRCELYFEPCSKPLVKDLALFNCYWKESQPIYFIVNSANKIDIFYGHSTILAGIDEITDKIISCSFSLCGNYLILGTESGKLYFYNYKKKKVTCLKICDEEIKLVKCFEFDEVVDYDSVSACGMVVVASSSKIVIIVDNRVKLELDILDELTDVLYLRNRLIAFDVKGRFSIACLSDDQCLGWISTKYKDVAIARIHKGKNLLAIACKEGNGYVLRVLTFVSDNPLTLQCLFEAKLNTTPTCMSLNSNGKLVSVGGDNGDIEVFSIENNQQDLLLLHKKSVEQLVFAPNFESILVSLGDQIAWWNLNDFGKKSEKMNGNSEHSHQSLVFNFDPWQDKKLHDTVPYLLTSTNLHGKRLQYISASKDFRSFLIIDIDGNIFKMDIIDS</sequence>
<dbReference type="InterPro" id="IPR015943">
    <property type="entry name" value="WD40/YVTN_repeat-like_dom_sf"/>
</dbReference>
<evidence type="ECO:0000313" key="9">
    <source>
        <dbReference type="Proteomes" id="UP000007266"/>
    </source>
</evidence>
<dbReference type="AlphaFoldDB" id="D6W8K8"/>
<reference evidence="8 9" key="1">
    <citation type="journal article" date="2008" name="Nature">
        <title>The genome of the model beetle and pest Tribolium castaneum.</title>
        <authorList>
            <consortium name="Tribolium Genome Sequencing Consortium"/>
            <person name="Richards S."/>
            <person name="Gibbs R.A."/>
            <person name="Weinstock G.M."/>
            <person name="Brown S.J."/>
            <person name="Denell R."/>
            <person name="Beeman R.W."/>
            <person name="Gibbs R."/>
            <person name="Beeman R.W."/>
            <person name="Brown S.J."/>
            <person name="Bucher G."/>
            <person name="Friedrich M."/>
            <person name="Grimmelikhuijzen C.J."/>
            <person name="Klingler M."/>
            <person name="Lorenzen M."/>
            <person name="Richards S."/>
            <person name="Roth S."/>
            <person name="Schroder R."/>
            <person name="Tautz D."/>
            <person name="Zdobnov E.M."/>
            <person name="Muzny D."/>
            <person name="Gibbs R.A."/>
            <person name="Weinstock G.M."/>
            <person name="Attaway T."/>
            <person name="Bell S."/>
            <person name="Buhay C.J."/>
            <person name="Chandrabose M.N."/>
            <person name="Chavez D."/>
            <person name="Clerk-Blankenburg K.P."/>
            <person name="Cree A."/>
            <person name="Dao M."/>
            <person name="Davis C."/>
            <person name="Chacko J."/>
            <person name="Dinh H."/>
            <person name="Dugan-Rocha S."/>
            <person name="Fowler G."/>
            <person name="Garner T.T."/>
            <person name="Garnes J."/>
            <person name="Gnirke A."/>
            <person name="Hawes A."/>
            <person name="Hernandez J."/>
            <person name="Hines S."/>
            <person name="Holder M."/>
            <person name="Hume J."/>
            <person name="Jhangiani S.N."/>
            <person name="Joshi V."/>
            <person name="Khan Z.M."/>
            <person name="Jackson L."/>
            <person name="Kovar C."/>
            <person name="Kowis A."/>
            <person name="Lee S."/>
            <person name="Lewis L.R."/>
            <person name="Margolis J."/>
            <person name="Morgan M."/>
            <person name="Nazareth L.V."/>
            <person name="Nguyen N."/>
            <person name="Okwuonu G."/>
            <person name="Parker D."/>
            <person name="Richards S."/>
            <person name="Ruiz S.J."/>
            <person name="Santibanez J."/>
            <person name="Savard J."/>
            <person name="Scherer S.E."/>
            <person name="Schneider B."/>
            <person name="Sodergren E."/>
            <person name="Tautz D."/>
            <person name="Vattahil S."/>
            <person name="Villasana D."/>
            <person name="White C.S."/>
            <person name="Wright R."/>
            <person name="Park Y."/>
            <person name="Beeman R.W."/>
            <person name="Lord J."/>
            <person name="Oppert B."/>
            <person name="Lorenzen M."/>
            <person name="Brown S."/>
            <person name="Wang L."/>
            <person name="Savard J."/>
            <person name="Tautz D."/>
            <person name="Richards S."/>
            <person name="Weinstock G."/>
            <person name="Gibbs R.A."/>
            <person name="Liu Y."/>
            <person name="Worley K."/>
            <person name="Weinstock G."/>
            <person name="Elsik C.G."/>
            <person name="Reese J.T."/>
            <person name="Elhaik E."/>
            <person name="Landan G."/>
            <person name="Graur D."/>
            <person name="Arensburger P."/>
            <person name="Atkinson P."/>
            <person name="Beeman R.W."/>
            <person name="Beidler J."/>
            <person name="Brown S.J."/>
            <person name="Demuth J.P."/>
            <person name="Drury D.W."/>
            <person name="Du Y.Z."/>
            <person name="Fujiwara H."/>
            <person name="Lorenzen M."/>
            <person name="Maselli V."/>
            <person name="Osanai M."/>
            <person name="Park Y."/>
            <person name="Robertson H.M."/>
            <person name="Tu Z."/>
            <person name="Wang J.J."/>
            <person name="Wang S."/>
            <person name="Richards S."/>
            <person name="Song H."/>
            <person name="Zhang L."/>
            <person name="Sodergren E."/>
            <person name="Werner D."/>
            <person name="Stanke M."/>
            <person name="Morgenstern B."/>
            <person name="Solovyev V."/>
            <person name="Kosarev P."/>
            <person name="Brown G."/>
            <person name="Chen H.C."/>
            <person name="Ermolaeva O."/>
            <person name="Hlavina W."/>
            <person name="Kapustin Y."/>
            <person name="Kiryutin B."/>
            <person name="Kitts P."/>
            <person name="Maglott D."/>
            <person name="Pruitt K."/>
            <person name="Sapojnikov V."/>
            <person name="Souvorov A."/>
            <person name="Mackey A.J."/>
            <person name="Waterhouse R.M."/>
            <person name="Wyder S."/>
            <person name="Zdobnov E.M."/>
            <person name="Zdobnov E.M."/>
            <person name="Wyder S."/>
            <person name="Kriventseva E.V."/>
            <person name="Kadowaki T."/>
            <person name="Bork P."/>
            <person name="Aranda M."/>
            <person name="Bao R."/>
            <person name="Beermann A."/>
            <person name="Berns N."/>
            <person name="Bolognesi R."/>
            <person name="Bonneton F."/>
            <person name="Bopp D."/>
            <person name="Brown S.J."/>
            <person name="Bucher G."/>
            <person name="Butts T."/>
            <person name="Chaumot A."/>
            <person name="Denell R.E."/>
            <person name="Ferrier D.E."/>
            <person name="Friedrich M."/>
            <person name="Gordon C.M."/>
            <person name="Jindra M."/>
            <person name="Klingler M."/>
            <person name="Lan Q."/>
            <person name="Lattorff H.M."/>
            <person name="Laudet V."/>
            <person name="von Levetsow C."/>
            <person name="Liu Z."/>
            <person name="Lutz R."/>
            <person name="Lynch J.A."/>
            <person name="da Fonseca R.N."/>
            <person name="Posnien N."/>
            <person name="Reuter R."/>
            <person name="Roth S."/>
            <person name="Savard J."/>
            <person name="Schinko J.B."/>
            <person name="Schmitt C."/>
            <person name="Schoppmeier M."/>
            <person name="Schroder R."/>
            <person name="Shippy T.D."/>
            <person name="Simonnet F."/>
            <person name="Marques-Souza H."/>
            <person name="Tautz D."/>
            <person name="Tomoyasu Y."/>
            <person name="Trauner J."/>
            <person name="Van der Zee M."/>
            <person name="Vervoort M."/>
            <person name="Wittkopp N."/>
            <person name="Wimmer E.A."/>
            <person name="Yang X."/>
            <person name="Jones A.K."/>
            <person name="Sattelle D.B."/>
            <person name="Ebert P.R."/>
            <person name="Nelson D."/>
            <person name="Scott J.G."/>
            <person name="Beeman R.W."/>
            <person name="Muthukrishnan S."/>
            <person name="Kramer K.J."/>
            <person name="Arakane Y."/>
            <person name="Beeman R.W."/>
            <person name="Zhu Q."/>
            <person name="Hogenkamp D."/>
            <person name="Dixit R."/>
            <person name="Oppert B."/>
            <person name="Jiang H."/>
            <person name="Zou Z."/>
            <person name="Marshall J."/>
            <person name="Elpidina E."/>
            <person name="Vinokurov K."/>
            <person name="Oppert C."/>
            <person name="Zou Z."/>
            <person name="Evans J."/>
            <person name="Lu Z."/>
            <person name="Zhao P."/>
            <person name="Sumathipala N."/>
            <person name="Altincicek B."/>
            <person name="Vilcinskas A."/>
            <person name="Williams M."/>
            <person name="Hultmark D."/>
            <person name="Hetru C."/>
            <person name="Jiang H."/>
            <person name="Grimmelikhuijzen C.J."/>
            <person name="Hauser F."/>
            <person name="Cazzamali G."/>
            <person name="Williamson M."/>
            <person name="Park Y."/>
            <person name="Li B."/>
            <person name="Tanaka Y."/>
            <person name="Predel R."/>
            <person name="Neupert S."/>
            <person name="Schachtner J."/>
            <person name="Verleyen P."/>
            <person name="Raible F."/>
            <person name="Bork P."/>
            <person name="Friedrich M."/>
            <person name="Walden K.K."/>
            <person name="Robertson H.M."/>
            <person name="Angeli S."/>
            <person name="Foret S."/>
            <person name="Bucher G."/>
            <person name="Schuetz S."/>
            <person name="Maleszka R."/>
            <person name="Wimmer E.A."/>
            <person name="Beeman R.W."/>
            <person name="Lorenzen M."/>
            <person name="Tomoyasu Y."/>
            <person name="Miller S.C."/>
            <person name="Grossmann D."/>
            <person name="Bucher G."/>
        </authorList>
    </citation>
    <scope>NUCLEOTIDE SEQUENCE [LARGE SCALE GENOMIC DNA]</scope>
    <source>
        <strain evidence="8 9">Georgia GA2</strain>
    </source>
</reference>
<dbReference type="PhylomeDB" id="D6W8K8"/>
<evidence type="ECO:0000256" key="3">
    <source>
        <dbReference type="ARBA" id="ARBA00022737"/>
    </source>
</evidence>
<dbReference type="Gene3D" id="2.130.10.10">
    <property type="entry name" value="YVTN repeat-like/Quinoprotein amine dehydrogenase"/>
    <property type="match status" value="2"/>
</dbReference>
<dbReference type="KEGG" id="tca:662893"/>
<feature type="domain" description="Apoptotic protease-activating factor 1 winged-helix" evidence="7">
    <location>
        <begin position="365"/>
        <end position="429"/>
    </location>
</feature>
<keyword evidence="9" id="KW-1185">Reference proteome</keyword>
<dbReference type="SUPFAM" id="SSF50978">
    <property type="entry name" value="WD40 repeat-like"/>
    <property type="match status" value="2"/>
</dbReference>
<feature type="repeat" description="WD" evidence="4">
    <location>
        <begin position="636"/>
        <end position="667"/>
    </location>
</feature>